<dbReference type="EMBL" id="QLMJ01000030">
    <property type="protein sequence ID" value="RAK25815.1"/>
    <property type="molecule type" value="Genomic_DNA"/>
</dbReference>
<feature type="domain" description="Tryptophan synthase beta chain-like PALP" evidence="3">
    <location>
        <begin position="37"/>
        <end position="322"/>
    </location>
</feature>
<dbReference type="Proteomes" id="UP000249341">
    <property type="component" value="Unassembled WGS sequence"/>
</dbReference>
<dbReference type="GO" id="GO:0016829">
    <property type="term" value="F:lyase activity"/>
    <property type="evidence" value="ECO:0007669"/>
    <property type="project" value="UniProtKB-KW"/>
</dbReference>
<dbReference type="InterPro" id="IPR001926">
    <property type="entry name" value="TrpB-like_PALP"/>
</dbReference>
<evidence type="ECO:0000313" key="5">
    <source>
        <dbReference type="Proteomes" id="UP000249341"/>
    </source>
</evidence>
<evidence type="ECO:0000256" key="2">
    <source>
        <dbReference type="ARBA" id="ARBA00022898"/>
    </source>
</evidence>
<comment type="caution">
    <text evidence="4">The sequence shown here is derived from an EMBL/GenBank/DDBJ whole genome shotgun (WGS) entry which is preliminary data.</text>
</comment>
<dbReference type="AlphaFoldDB" id="A0A327Z5C5"/>
<keyword evidence="2" id="KW-0663">Pyridoxal phosphate</keyword>
<dbReference type="InterPro" id="IPR036052">
    <property type="entry name" value="TrpB-like_PALP_sf"/>
</dbReference>
<comment type="cofactor">
    <cofactor evidence="1">
        <name>pyridoxal 5'-phosphate</name>
        <dbReference type="ChEBI" id="CHEBI:597326"/>
    </cofactor>
</comment>
<organism evidence="4 5">
    <name type="scientific">Actinoplanes lutulentus</name>
    <dbReference type="NCBI Taxonomy" id="1287878"/>
    <lineage>
        <taxon>Bacteria</taxon>
        <taxon>Bacillati</taxon>
        <taxon>Actinomycetota</taxon>
        <taxon>Actinomycetes</taxon>
        <taxon>Micromonosporales</taxon>
        <taxon>Micromonosporaceae</taxon>
        <taxon>Actinoplanes</taxon>
    </lineage>
</organism>
<keyword evidence="5" id="KW-1185">Reference proteome</keyword>
<name>A0A327Z5C5_9ACTN</name>
<protein>
    <submittedName>
        <fullName evidence="4">Diaminopropionate ammonia-lyase</fullName>
    </submittedName>
</protein>
<keyword evidence="4" id="KW-0456">Lyase</keyword>
<evidence type="ECO:0000256" key="1">
    <source>
        <dbReference type="ARBA" id="ARBA00001933"/>
    </source>
</evidence>
<sequence>MNGILALVIETWFTPGGRVLTKSSPDPAVREFHAGLPGYAPTPLHDLPALADELGVRRVLVKDESSRLGLPAFKVLGASWAIDRILREISVEKLVTASDGNHGRAVAHVARTLAIPAHIFVPSGVHPLAVAAIEDEGAQVTLVNGTYDDAVRAASQAGGTLVQDMAWPGYERIPQWIVDGYTTLCVEIEEQLGGEPDLVITPAGVGSLAQAVAGYFPSKTVTVEPTTAACVLASLRADRPVTTETDTTVMAGLNCGTLSSLAWAYLRNGLHAATAVTDAHSLRAAKDLAALGVPAGPCGAAALAAARGLTLPHDATVVLLSTEGAGANPWELP</sequence>
<dbReference type="Pfam" id="PF00291">
    <property type="entry name" value="PALP"/>
    <property type="match status" value="1"/>
</dbReference>
<evidence type="ECO:0000313" key="4">
    <source>
        <dbReference type="EMBL" id="RAK25815.1"/>
    </source>
</evidence>
<dbReference type="PANTHER" id="PTHR42937">
    <property type="match status" value="1"/>
</dbReference>
<dbReference type="SUPFAM" id="SSF53686">
    <property type="entry name" value="Tryptophan synthase beta subunit-like PLP-dependent enzymes"/>
    <property type="match status" value="1"/>
</dbReference>
<dbReference type="GO" id="GO:1901605">
    <property type="term" value="P:alpha-amino acid metabolic process"/>
    <property type="evidence" value="ECO:0007669"/>
    <property type="project" value="UniProtKB-ARBA"/>
</dbReference>
<accession>A0A327Z5C5</accession>
<dbReference type="Gene3D" id="3.40.50.1100">
    <property type="match status" value="2"/>
</dbReference>
<dbReference type="PANTHER" id="PTHR42937:SF1">
    <property type="entry name" value="DIAMINOPROPIONATE AMMONIA-LYASE"/>
    <property type="match status" value="1"/>
</dbReference>
<dbReference type="OrthoDB" id="34584at2"/>
<reference evidence="4 5" key="1">
    <citation type="submission" date="2018-06" db="EMBL/GenBank/DDBJ databases">
        <title>Genomic Encyclopedia of Type Strains, Phase III (KMG-III): the genomes of soil and plant-associated and newly described type strains.</title>
        <authorList>
            <person name="Whitman W."/>
        </authorList>
    </citation>
    <scope>NUCLEOTIDE SEQUENCE [LARGE SCALE GENOMIC DNA]</scope>
    <source>
        <strain evidence="4 5">CGMCC 4.7090</strain>
    </source>
</reference>
<gene>
    <name evidence="4" type="ORF">B0I29_13024</name>
</gene>
<proteinExistence type="predicted"/>
<evidence type="ECO:0000259" key="3">
    <source>
        <dbReference type="Pfam" id="PF00291"/>
    </source>
</evidence>